<sequence length="324" mass="34449">MSHLTAPSPRPLGLSGLNIAPLVFGGNVFGWTVDQPTSFALLDRFVDAGLNAIDTADVYSAWVPGNQGGESETIIGQWLKARPSRRDQVVLITKVGAAIGPITGGLKAKYIAESVEGSLRRLHTDHIDLYLSHYPDPATPAEETLRAYDGLIRQGKVRAIGASNHNAAQLRAALDAAGRDGLPRYTVIQPEYNLYDRASYEGPLRDLAIAEGLGVITYYSLASGFLSGKYRSAADLGKSVRGEGIAKYLDARGLRILDALDGVARKHQARPAEVALAWLIARAGVSAPIASATSLDQLDSLIRATRLTLDADDLAALEQASAPA</sequence>
<dbReference type="InterPro" id="IPR050523">
    <property type="entry name" value="AKR_Detox_Biosynth"/>
</dbReference>
<feature type="domain" description="NADP-dependent oxidoreductase" evidence="2">
    <location>
        <begin position="21"/>
        <end position="320"/>
    </location>
</feature>
<dbReference type="PANTHER" id="PTHR43364">
    <property type="entry name" value="NADH-SPECIFIC METHYLGLYOXAL REDUCTASE-RELATED"/>
    <property type="match status" value="1"/>
</dbReference>
<accession>A0A4V3WCB3</accession>
<gene>
    <name evidence="3" type="ORF">E6C76_06190</name>
</gene>
<proteinExistence type="predicted"/>
<name>A0A4V3WCB3_9RHOO</name>
<dbReference type="CDD" id="cd19081">
    <property type="entry name" value="AKR_AKR9C1"/>
    <property type="match status" value="1"/>
</dbReference>
<dbReference type="EMBL" id="SSOC01000002">
    <property type="protein sequence ID" value="THF66428.1"/>
    <property type="molecule type" value="Genomic_DNA"/>
</dbReference>
<keyword evidence="1" id="KW-0560">Oxidoreductase</keyword>
<dbReference type="InterPro" id="IPR036812">
    <property type="entry name" value="NAD(P)_OxRdtase_dom_sf"/>
</dbReference>
<dbReference type="Gene3D" id="3.20.20.100">
    <property type="entry name" value="NADP-dependent oxidoreductase domain"/>
    <property type="match status" value="1"/>
</dbReference>
<organism evidence="3 4">
    <name type="scientific">Pseudothauera nasutitermitis</name>
    <dbReference type="NCBI Taxonomy" id="2565930"/>
    <lineage>
        <taxon>Bacteria</taxon>
        <taxon>Pseudomonadati</taxon>
        <taxon>Pseudomonadota</taxon>
        <taxon>Betaproteobacteria</taxon>
        <taxon>Rhodocyclales</taxon>
        <taxon>Zoogloeaceae</taxon>
        <taxon>Pseudothauera</taxon>
    </lineage>
</organism>
<evidence type="ECO:0000256" key="1">
    <source>
        <dbReference type="ARBA" id="ARBA00023002"/>
    </source>
</evidence>
<dbReference type="GO" id="GO:0005829">
    <property type="term" value="C:cytosol"/>
    <property type="evidence" value="ECO:0007669"/>
    <property type="project" value="UniProtKB-ARBA"/>
</dbReference>
<evidence type="ECO:0000259" key="2">
    <source>
        <dbReference type="Pfam" id="PF00248"/>
    </source>
</evidence>
<dbReference type="GO" id="GO:0016491">
    <property type="term" value="F:oxidoreductase activity"/>
    <property type="evidence" value="ECO:0007669"/>
    <property type="project" value="UniProtKB-KW"/>
</dbReference>
<evidence type="ECO:0000313" key="3">
    <source>
        <dbReference type="EMBL" id="THF66428.1"/>
    </source>
</evidence>
<dbReference type="FunFam" id="3.20.20.100:FF:000004">
    <property type="entry name" value="Oxidoreductase, aldo/keto reductase"/>
    <property type="match status" value="1"/>
</dbReference>
<dbReference type="InterPro" id="IPR023210">
    <property type="entry name" value="NADP_OxRdtase_dom"/>
</dbReference>
<dbReference type="OrthoDB" id="5488419at2"/>
<protein>
    <submittedName>
        <fullName evidence="3">Aldo/keto reductase</fullName>
    </submittedName>
</protein>
<dbReference type="Pfam" id="PF00248">
    <property type="entry name" value="Aldo_ket_red"/>
    <property type="match status" value="1"/>
</dbReference>
<dbReference type="SUPFAM" id="SSF51430">
    <property type="entry name" value="NAD(P)-linked oxidoreductase"/>
    <property type="match status" value="1"/>
</dbReference>
<evidence type="ECO:0000313" key="4">
    <source>
        <dbReference type="Proteomes" id="UP000308430"/>
    </source>
</evidence>
<keyword evidence="4" id="KW-1185">Reference proteome</keyword>
<dbReference type="RefSeq" id="WP_136347369.1">
    <property type="nucleotide sequence ID" value="NZ_SSOC01000002.1"/>
</dbReference>
<reference evidence="3 4" key="1">
    <citation type="submission" date="2019-04" db="EMBL/GenBank/DDBJ databases">
        <title>Azoarcus nasutitermitis sp. nov. isolated from termite nest.</title>
        <authorList>
            <person name="Lin S.-Y."/>
            <person name="Hameed A."/>
            <person name="Hsu Y.-H."/>
            <person name="Young C.-C."/>
        </authorList>
    </citation>
    <scope>NUCLEOTIDE SEQUENCE [LARGE SCALE GENOMIC DNA]</scope>
    <source>
        <strain evidence="3 4">CC-YHH838</strain>
    </source>
</reference>
<comment type="caution">
    <text evidence="3">The sequence shown here is derived from an EMBL/GenBank/DDBJ whole genome shotgun (WGS) entry which is preliminary data.</text>
</comment>
<dbReference type="PANTHER" id="PTHR43364:SF6">
    <property type="entry name" value="OXIDOREDUCTASE-RELATED"/>
    <property type="match status" value="1"/>
</dbReference>
<dbReference type="Proteomes" id="UP000308430">
    <property type="component" value="Unassembled WGS sequence"/>
</dbReference>
<dbReference type="AlphaFoldDB" id="A0A4V3WCB3"/>